<dbReference type="InterPro" id="IPR002539">
    <property type="entry name" value="MaoC-like_dom"/>
</dbReference>
<dbReference type="STRING" id="286727.SAMN02982917_6936"/>
<gene>
    <name evidence="2" type="ORF">SAMN02982917_6936</name>
</gene>
<dbReference type="AlphaFoldDB" id="A0A1X7HPK1"/>
<dbReference type="Proteomes" id="UP000192936">
    <property type="component" value="Unassembled WGS sequence"/>
</dbReference>
<dbReference type="SUPFAM" id="SSF54637">
    <property type="entry name" value="Thioesterase/thiol ester dehydrase-isomerase"/>
    <property type="match status" value="1"/>
</dbReference>
<dbReference type="PANTHER" id="PTHR43664:SF1">
    <property type="entry name" value="BETA-METHYLMALYL-COA DEHYDRATASE"/>
    <property type="match status" value="1"/>
</dbReference>
<dbReference type="PANTHER" id="PTHR43664">
    <property type="entry name" value="MONOAMINE OXIDASE-RELATED"/>
    <property type="match status" value="1"/>
</dbReference>
<protein>
    <submittedName>
        <fullName evidence="2">Acyl dehydratase</fullName>
    </submittedName>
</protein>
<dbReference type="Gene3D" id="3.10.129.10">
    <property type="entry name" value="Hotdog Thioesterase"/>
    <property type="match status" value="1"/>
</dbReference>
<dbReference type="CDD" id="cd03451">
    <property type="entry name" value="FkbR2"/>
    <property type="match status" value="1"/>
</dbReference>
<proteinExistence type="predicted"/>
<dbReference type="InterPro" id="IPR052342">
    <property type="entry name" value="MCH/BMMD"/>
</dbReference>
<dbReference type="OrthoDB" id="9796589at2"/>
<sequence>MAGLYFDEFEIGQIFKHAVRRTVTEADNVWFSTMTCNPAAIHIDEEYCRNHTEFGQRIVNSAFTMGLVVGLTVGDTTLGTTAGNLGFEEVRFPRPVFHGDTIRSETEVIDKRASKSRPNQGIVTFMHRGFNQRDELVMHCKRPALMLCKPAA</sequence>
<dbReference type="Pfam" id="PF01575">
    <property type="entry name" value="MaoC_dehydratas"/>
    <property type="match status" value="1"/>
</dbReference>
<reference evidence="2 3" key="1">
    <citation type="submission" date="2017-04" db="EMBL/GenBank/DDBJ databases">
        <authorList>
            <person name="Afonso C.L."/>
            <person name="Miller P.J."/>
            <person name="Scott M.A."/>
            <person name="Spackman E."/>
            <person name="Goraichik I."/>
            <person name="Dimitrov K.M."/>
            <person name="Suarez D.L."/>
            <person name="Swayne D.E."/>
        </authorList>
    </citation>
    <scope>NUCLEOTIDE SEQUENCE [LARGE SCALE GENOMIC DNA]</scope>
    <source>
        <strain evidence="2 3">A2P</strain>
    </source>
</reference>
<organism evidence="2 3">
    <name type="scientific">Azospirillum oryzae</name>
    <dbReference type="NCBI Taxonomy" id="286727"/>
    <lineage>
        <taxon>Bacteria</taxon>
        <taxon>Pseudomonadati</taxon>
        <taxon>Pseudomonadota</taxon>
        <taxon>Alphaproteobacteria</taxon>
        <taxon>Rhodospirillales</taxon>
        <taxon>Azospirillaceae</taxon>
        <taxon>Azospirillum</taxon>
    </lineage>
</organism>
<name>A0A1X7HPK1_9PROT</name>
<evidence type="ECO:0000259" key="1">
    <source>
        <dbReference type="Pfam" id="PF01575"/>
    </source>
</evidence>
<accession>A0A1X7HPK1</accession>
<dbReference type="RefSeq" id="WP_085091699.1">
    <property type="nucleotide sequence ID" value="NZ_FXAK01000009.1"/>
</dbReference>
<evidence type="ECO:0000313" key="3">
    <source>
        <dbReference type="Proteomes" id="UP000192936"/>
    </source>
</evidence>
<evidence type="ECO:0000313" key="2">
    <source>
        <dbReference type="EMBL" id="SMF90009.1"/>
    </source>
</evidence>
<feature type="domain" description="MaoC-like" evidence="1">
    <location>
        <begin position="11"/>
        <end position="119"/>
    </location>
</feature>
<dbReference type="EMBL" id="FXAK01000009">
    <property type="protein sequence ID" value="SMF90009.1"/>
    <property type="molecule type" value="Genomic_DNA"/>
</dbReference>
<dbReference type="InterPro" id="IPR029069">
    <property type="entry name" value="HotDog_dom_sf"/>
</dbReference>